<dbReference type="AlphaFoldDB" id="A0A5B7EEK6"/>
<keyword evidence="3" id="KW-1185">Reference proteome</keyword>
<name>A0A5B7EEK6_PORTR</name>
<sequence length="117" mass="12952">MWLLFFTATPAPRWPTLRSFRRPRTSGIDRTPSTRPQGLDEYSVQEGTSWKLTRSKNVNETTEACKVRMGNSILASALLGEAGELHPLDNLAQPIMISSPASHCKANDTTRLLKPAS</sequence>
<gene>
    <name evidence="2" type="ORF">E2C01_024742</name>
</gene>
<accession>A0A5B7EEK6</accession>
<protein>
    <submittedName>
        <fullName evidence="2">Uncharacterized protein</fullName>
    </submittedName>
</protein>
<comment type="caution">
    <text evidence="2">The sequence shown here is derived from an EMBL/GenBank/DDBJ whole genome shotgun (WGS) entry which is preliminary data.</text>
</comment>
<feature type="region of interest" description="Disordered" evidence="1">
    <location>
        <begin position="17"/>
        <end position="44"/>
    </location>
</feature>
<proteinExistence type="predicted"/>
<evidence type="ECO:0000313" key="3">
    <source>
        <dbReference type="Proteomes" id="UP000324222"/>
    </source>
</evidence>
<dbReference type="Proteomes" id="UP000324222">
    <property type="component" value="Unassembled WGS sequence"/>
</dbReference>
<evidence type="ECO:0000256" key="1">
    <source>
        <dbReference type="SAM" id="MobiDB-lite"/>
    </source>
</evidence>
<dbReference type="EMBL" id="VSRR010002437">
    <property type="protein sequence ID" value="MPC31453.1"/>
    <property type="molecule type" value="Genomic_DNA"/>
</dbReference>
<organism evidence="2 3">
    <name type="scientific">Portunus trituberculatus</name>
    <name type="common">Swimming crab</name>
    <name type="synonym">Neptunus trituberculatus</name>
    <dbReference type="NCBI Taxonomy" id="210409"/>
    <lineage>
        <taxon>Eukaryota</taxon>
        <taxon>Metazoa</taxon>
        <taxon>Ecdysozoa</taxon>
        <taxon>Arthropoda</taxon>
        <taxon>Crustacea</taxon>
        <taxon>Multicrustacea</taxon>
        <taxon>Malacostraca</taxon>
        <taxon>Eumalacostraca</taxon>
        <taxon>Eucarida</taxon>
        <taxon>Decapoda</taxon>
        <taxon>Pleocyemata</taxon>
        <taxon>Brachyura</taxon>
        <taxon>Eubrachyura</taxon>
        <taxon>Portunoidea</taxon>
        <taxon>Portunidae</taxon>
        <taxon>Portuninae</taxon>
        <taxon>Portunus</taxon>
    </lineage>
</organism>
<evidence type="ECO:0000313" key="2">
    <source>
        <dbReference type="EMBL" id="MPC31453.1"/>
    </source>
</evidence>
<reference evidence="2 3" key="1">
    <citation type="submission" date="2019-05" db="EMBL/GenBank/DDBJ databases">
        <title>Another draft genome of Portunus trituberculatus and its Hox gene families provides insights of decapod evolution.</title>
        <authorList>
            <person name="Jeong J.-H."/>
            <person name="Song I."/>
            <person name="Kim S."/>
            <person name="Choi T."/>
            <person name="Kim D."/>
            <person name="Ryu S."/>
            <person name="Kim W."/>
        </authorList>
    </citation>
    <scope>NUCLEOTIDE SEQUENCE [LARGE SCALE GENOMIC DNA]</scope>
    <source>
        <tissue evidence="2">Muscle</tissue>
    </source>
</reference>